<evidence type="ECO:0000256" key="3">
    <source>
        <dbReference type="ARBA" id="ARBA00034247"/>
    </source>
</evidence>
<dbReference type="InterPro" id="IPR000160">
    <property type="entry name" value="GGDEF_dom"/>
</dbReference>
<keyword evidence="4" id="KW-0597">Phosphoprotein</keyword>
<proteinExistence type="predicted"/>
<dbReference type="InterPro" id="IPR011006">
    <property type="entry name" value="CheY-like_superfamily"/>
</dbReference>
<dbReference type="PANTHER" id="PTHR45138:SF9">
    <property type="entry name" value="DIGUANYLATE CYCLASE DGCM-RELATED"/>
    <property type="match status" value="1"/>
</dbReference>
<dbReference type="GO" id="GO:0052621">
    <property type="term" value="F:diguanylate cyclase activity"/>
    <property type="evidence" value="ECO:0007669"/>
    <property type="project" value="UniProtKB-EC"/>
</dbReference>
<dbReference type="EMBL" id="FNEM01000008">
    <property type="protein sequence ID" value="SDJ45489.1"/>
    <property type="molecule type" value="Genomic_DNA"/>
</dbReference>
<feature type="modified residue" description="4-aspartylphosphate" evidence="4">
    <location>
        <position position="173"/>
    </location>
</feature>
<dbReference type="CDD" id="cd19921">
    <property type="entry name" value="REC_1_GGDEF"/>
    <property type="match status" value="1"/>
</dbReference>
<feature type="domain" description="Response regulatory" evidence="5">
    <location>
        <begin position="3"/>
        <end position="116"/>
    </location>
</feature>
<dbReference type="Gene3D" id="3.30.70.270">
    <property type="match status" value="1"/>
</dbReference>
<gene>
    <name evidence="7" type="ORF">SAMN04488540_108100</name>
</gene>
<dbReference type="CDD" id="cd01949">
    <property type="entry name" value="GGDEF"/>
    <property type="match status" value="1"/>
</dbReference>
<feature type="domain" description="GGDEF" evidence="6">
    <location>
        <begin position="281"/>
        <end position="412"/>
    </location>
</feature>
<accession>A0A1G8TVG4</accession>
<keyword evidence="8" id="KW-1185">Reference proteome</keyword>
<evidence type="ECO:0000256" key="1">
    <source>
        <dbReference type="ARBA" id="ARBA00001946"/>
    </source>
</evidence>
<evidence type="ECO:0000256" key="2">
    <source>
        <dbReference type="ARBA" id="ARBA00012528"/>
    </source>
</evidence>
<dbReference type="PANTHER" id="PTHR45138">
    <property type="entry name" value="REGULATORY COMPONENTS OF SENSORY TRANSDUCTION SYSTEM"/>
    <property type="match status" value="1"/>
</dbReference>
<comment type="cofactor">
    <cofactor evidence="1">
        <name>Mg(2+)</name>
        <dbReference type="ChEBI" id="CHEBI:18420"/>
    </cofactor>
</comment>
<organism evidence="7 8">
    <name type="scientific">Ferrimonas sediminum</name>
    <dbReference type="NCBI Taxonomy" id="718193"/>
    <lineage>
        <taxon>Bacteria</taxon>
        <taxon>Pseudomonadati</taxon>
        <taxon>Pseudomonadota</taxon>
        <taxon>Gammaproteobacteria</taxon>
        <taxon>Alteromonadales</taxon>
        <taxon>Ferrimonadaceae</taxon>
        <taxon>Ferrimonas</taxon>
    </lineage>
</organism>
<evidence type="ECO:0000313" key="7">
    <source>
        <dbReference type="EMBL" id="SDJ45489.1"/>
    </source>
</evidence>
<dbReference type="InterPro" id="IPR029787">
    <property type="entry name" value="Nucleotide_cyclase"/>
</dbReference>
<feature type="modified residue" description="4-aspartylphosphate" evidence="4">
    <location>
        <position position="53"/>
    </location>
</feature>
<dbReference type="GO" id="GO:0005886">
    <property type="term" value="C:plasma membrane"/>
    <property type="evidence" value="ECO:0007669"/>
    <property type="project" value="TreeGrafter"/>
</dbReference>
<evidence type="ECO:0000259" key="6">
    <source>
        <dbReference type="PROSITE" id="PS50887"/>
    </source>
</evidence>
<dbReference type="Pfam" id="PF00990">
    <property type="entry name" value="GGDEF"/>
    <property type="match status" value="1"/>
</dbReference>
<protein>
    <recommendedName>
        <fullName evidence="2">diguanylate cyclase</fullName>
        <ecNumber evidence="2">2.7.7.65</ecNumber>
    </recommendedName>
</protein>
<dbReference type="GO" id="GO:1902201">
    <property type="term" value="P:negative regulation of bacterial-type flagellum-dependent cell motility"/>
    <property type="evidence" value="ECO:0007669"/>
    <property type="project" value="TreeGrafter"/>
</dbReference>
<sequence>MIKVLVVEDSVTVCKVLFHLFQQEAGIEVEFAKDFKTAKALMGKNDYFAALCDRCLPDAPNGEVIEWALAKGIPAIVLTARMDEDERTRLQGLGVVDYVLKENRFSYQYAVGLVKRLQRNGDYRVLVVDDSQVARKQVKDLLERHQFQVAEADSAEAAMIQLATGEFKLMITDYEMPVINGVELICKVREQVDRDELIIVGLSGREEVSARFIKYGANDFLRKPFFAEEFYCRINNLIQAQELNQKLWQRAHLDYLTGVANRRYLMTQLQDHWSQSVASGQPLCLAMLDVDMFKQVNDQHGHQAGDRVLQFLARELSQSLERFVVGRVGGEEFAVVMPGLNGEQAWRLIEAVRRKVTGQPLQLEALSLGVSFSAGICQGRGDDTIDTMLRRADEVMYQAKEAGRNLVLLEEESV</sequence>
<dbReference type="SMART" id="SM00267">
    <property type="entry name" value="GGDEF"/>
    <property type="match status" value="1"/>
</dbReference>
<reference evidence="8" key="1">
    <citation type="submission" date="2016-10" db="EMBL/GenBank/DDBJ databases">
        <authorList>
            <person name="Varghese N."/>
            <person name="Submissions S."/>
        </authorList>
    </citation>
    <scope>NUCLEOTIDE SEQUENCE [LARGE SCALE GENOMIC DNA]</scope>
    <source>
        <strain evidence="8">DSM 23317</strain>
    </source>
</reference>
<comment type="catalytic activity">
    <reaction evidence="3">
        <text>2 GTP = 3',3'-c-di-GMP + 2 diphosphate</text>
        <dbReference type="Rhea" id="RHEA:24898"/>
        <dbReference type="ChEBI" id="CHEBI:33019"/>
        <dbReference type="ChEBI" id="CHEBI:37565"/>
        <dbReference type="ChEBI" id="CHEBI:58805"/>
        <dbReference type="EC" id="2.7.7.65"/>
    </reaction>
</comment>
<dbReference type="GO" id="GO:0000160">
    <property type="term" value="P:phosphorelay signal transduction system"/>
    <property type="evidence" value="ECO:0007669"/>
    <property type="project" value="InterPro"/>
</dbReference>
<name>A0A1G8TVG4_9GAMM</name>
<evidence type="ECO:0000259" key="5">
    <source>
        <dbReference type="PROSITE" id="PS50110"/>
    </source>
</evidence>
<evidence type="ECO:0000313" key="8">
    <source>
        <dbReference type="Proteomes" id="UP000199527"/>
    </source>
</evidence>
<dbReference type="InterPro" id="IPR001789">
    <property type="entry name" value="Sig_transdc_resp-reg_receiver"/>
</dbReference>
<dbReference type="InterPro" id="IPR050469">
    <property type="entry name" value="Diguanylate_Cyclase"/>
</dbReference>
<dbReference type="AlphaFoldDB" id="A0A1G8TVG4"/>
<feature type="domain" description="Response regulatory" evidence="5">
    <location>
        <begin position="124"/>
        <end position="238"/>
    </location>
</feature>
<dbReference type="EC" id="2.7.7.65" evidence="2"/>
<dbReference type="SMART" id="SM00448">
    <property type="entry name" value="REC"/>
    <property type="match status" value="2"/>
</dbReference>
<dbReference type="NCBIfam" id="TIGR00254">
    <property type="entry name" value="GGDEF"/>
    <property type="match status" value="1"/>
</dbReference>
<dbReference type="Proteomes" id="UP000199527">
    <property type="component" value="Unassembled WGS sequence"/>
</dbReference>
<dbReference type="SUPFAM" id="SSF52172">
    <property type="entry name" value="CheY-like"/>
    <property type="match status" value="2"/>
</dbReference>
<dbReference type="SUPFAM" id="SSF55073">
    <property type="entry name" value="Nucleotide cyclase"/>
    <property type="match status" value="1"/>
</dbReference>
<dbReference type="FunFam" id="3.30.70.270:FF:000001">
    <property type="entry name" value="Diguanylate cyclase domain protein"/>
    <property type="match status" value="1"/>
</dbReference>
<dbReference type="InterPro" id="IPR043128">
    <property type="entry name" value="Rev_trsase/Diguanyl_cyclase"/>
</dbReference>
<dbReference type="PROSITE" id="PS50887">
    <property type="entry name" value="GGDEF"/>
    <property type="match status" value="1"/>
</dbReference>
<evidence type="ECO:0000256" key="4">
    <source>
        <dbReference type="PROSITE-ProRule" id="PRU00169"/>
    </source>
</evidence>
<dbReference type="Gene3D" id="3.40.50.2300">
    <property type="match status" value="2"/>
</dbReference>
<dbReference type="GO" id="GO:0043709">
    <property type="term" value="P:cell adhesion involved in single-species biofilm formation"/>
    <property type="evidence" value="ECO:0007669"/>
    <property type="project" value="TreeGrafter"/>
</dbReference>
<dbReference type="Pfam" id="PF00072">
    <property type="entry name" value="Response_reg"/>
    <property type="match status" value="2"/>
</dbReference>
<dbReference type="PROSITE" id="PS50110">
    <property type="entry name" value="RESPONSE_REGULATORY"/>
    <property type="match status" value="2"/>
</dbReference>